<gene>
    <name evidence="1" type="ORF">NKR19_g6565</name>
</gene>
<evidence type="ECO:0000313" key="2">
    <source>
        <dbReference type="Proteomes" id="UP001174691"/>
    </source>
</evidence>
<accession>A0AA38RBZ8</accession>
<protein>
    <submittedName>
        <fullName evidence="1">Uncharacterized protein</fullName>
    </submittedName>
</protein>
<dbReference type="EMBL" id="JANBVN010000102">
    <property type="protein sequence ID" value="KAJ9144292.1"/>
    <property type="molecule type" value="Genomic_DNA"/>
</dbReference>
<organism evidence="1 2">
    <name type="scientific">Coniochaeta hoffmannii</name>
    <dbReference type="NCBI Taxonomy" id="91930"/>
    <lineage>
        <taxon>Eukaryota</taxon>
        <taxon>Fungi</taxon>
        <taxon>Dikarya</taxon>
        <taxon>Ascomycota</taxon>
        <taxon>Pezizomycotina</taxon>
        <taxon>Sordariomycetes</taxon>
        <taxon>Sordariomycetidae</taxon>
        <taxon>Coniochaetales</taxon>
        <taxon>Coniochaetaceae</taxon>
        <taxon>Coniochaeta</taxon>
    </lineage>
</organism>
<name>A0AA38RBZ8_9PEZI</name>
<reference evidence="1" key="1">
    <citation type="submission" date="2022-07" db="EMBL/GenBank/DDBJ databases">
        <title>Fungi with potential for degradation of polypropylene.</title>
        <authorList>
            <person name="Gostincar C."/>
        </authorList>
    </citation>
    <scope>NUCLEOTIDE SEQUENCE</scope>
    <source>
        <strain evidence="1">EXF-13287</strain>
    </source>
</reference>
<dbReference type="AlphaFoldDB" id="A0AA38RBZ8"/>
<proteinExistence type="predicted"/>
<comment type="caution">
    <text evidence="1">The sequence shown here is derived from an EMBL/GenBank/DDBJ whole genome shotgun (WGS) entry which is preliminary data.</text>
</comment>
<keyword evidence="2" id="KW-1185">Reference proteome</keyword>
<dbReference type="Proteomes" id="UP001174691">
    <property type="component" value="Unassembled WGS sequence"/>
</dbReference>
<evidence type="ECO:0000313" key="1">
    <source>
        <dbReference type="EMBL" id="KAJ9144292.1"/>
    </source>
</evidence>
<sequence length="71" mass="8043">MARKHGRLVDWTGGKEKAKFVTVPISDANNGWRQHCNLGRFQTQGSQALPNWAHRNRVLRRPSTPPPKPST</sequence>